<dbReference type="NCBIfam" id="TIGR02092">
    <property type="entry name" value="glgD"/>
    <property type="match status" value="1"/>
</dbReference>
<accession>A0A6V8SP99</accession>
<dbReference type="InterPro" id="IPR011004">
    <property type="entry name" value="Trimer_LpxA-like_sf"/>
</dbReference>
<dbReference type="InterPro" id="IPR011831">
    <property type="entry name" value="ADP-Glc_PPase"/>
</dbReference>
<comment type="caution">
    <text evidence="5">The sequence shown here is derived from an EMBL/GenBank/DDBJ whole genome shotgun (WGS) entry which is preliminary data.</text>
</comment>
<dbReference type="EMBL" id="BLZR01000002">
    <property type="protein sequence ID" value="GFP78392.1"/>
    <property type="molecule type" value="Genomic_DNA"/>
</dbReference>
<feature type="domain" description="Nucleotidyl transferase" evidence="3">
    <location>
        <begin position="23"/>
        <end position="256"/>
    </location>
</feature>
<dbReference type="Proteomes" id="UP000580568">
    <property type="component" value="Unassembled WGS sequence"/>
</dbReference>
<dbReference type="GO" id="GO:0008878">
    <property type="term" value="F:glucose-1-phosphate adenylyltransferase activity"/>
    <property type="evidence" value="ECO:0007669"/>
    <property type="project" value="InterPro"/>
</dbReference>
<evidence type="ECO:0000313" key="5">
    <source>
        <dbReference type="EMBL" id="GFP78392.1"/>
    </source>
</evidence>
<dbReference type="SUPFAM" id="SSF51161">
    <property type="entry name" value="Trimeric LpxA-like enzymes"/>
    <property type="match status" value="1"/>
</dbReference>
<dbReference type="PANTHER" id="PTHR43523:SF6">
    <property type="entry name" value="GLYCOGEN BIOSYNTHESIS PROTEIN GLGD"/>
    <property type="match status" value="1"/>
</dbReference>
<dbReference type="AlphaFoldDB" id="A0A6V8SP99"/>
<dbReference type="InterPro" id="IPR056818">
    <property type="entry name" value="GlmU/GlgC-like_hexapep"/>
</dbReference>
<gene>
    <name evidence="5" type="ORF">bsdtw1_04614</name>
</gene>
<evidence type="ECO:0000313" key="6">
    <source>
        <dbReference type="Proteomes" id="UP000580568"/>
    </source>
</evidence>
<evidence type="ECO:0000256" key="1">
    <source>
        <dbReference type="ARBA" id="ARBA00010443"/>
    </source>
</evidence>
<dbReference type="InterPro" id="IPR011832">
    <property type="entry name" value="GlgDAde_trans"/>
</dbReference>
<reference evidence="5 6" key="1">
    <citation type="submission" date="2020-07" db="EMBL/GenBank/DDBJ databases">
        <title>A new beta-1,3-glucan-decomposing anaerobic bacterium isolated from anoxic soil subjected to biological soil disinfestation.</title>
        <authorList>
            <person name="Ueki A."/>
            <person name="Tonouchi A."/>
        </authorList>
    </citation>
    <scope>NUCLEOTIDE SEQUENCE [LARGE SCALE GENOMIC DNA]</scope>
    <source>
        <strain evidence="5 6">TW1</strain>
    </source>
</reference>
<dbReference type="SUPFAM" id="SSF53448">
    <property type="entry name" value="Nucleotide-diphospho-sugar transferases"/>
    <property type="match status" value="1"/>
</dbReference>
<protein>
    <submittedName>
        <fullName evidence="5">Glycogen biosynthesis protein GlgD</fullName>
    </submittedName>
</protein>
<dbReference type="CDD" id="cd02508">
    <property type="entry name" value="ADP_Glucose_PP"/>
    <property type="match status" value="1"/>
</dbReference>
<feature type="domain" description="Glucose-1-phosphate adenylyltransferase/Bifunctional protein GlmU-like C-terminal hexapeptide" evidence="4">
    <location>
        <begin position="287"/>
        <end position="355"/>
    </location>
</feature>
<name>A0A6V8SP99_9CLOT</name>
<dbReference type="Pfam" id="PF24894">
    <property type="entry name" value="Hexapep_GlmU"/>
    <property type="match status" value="1"/>
</dbReference>
<dbReference type="Gene3D" id="3.90.550.10">
    <property type="entry name" value="Spore Coat Polysaccharide Biosynthesis Protein SpsA, Chain A"/>
    <property type="match status" value="1"/>
</dbReference>
<dbReference type="PANTHER" id="PTHR43523">
    <property type="entry name" value="GLUCOSE-1-PHOSPHATE ADENYLYLTRANSFERASE-RELATED"/>
    <property type="match status" value="1"/>
</dbReference>
<comment type="similarity">
    <text evidence="1">Belongs to the bacterial/plant glucose-1-phosphate adenylyltransferase family.</text>
</comment>
<keyword evidence="2" id="KW-0320">Glycogen biosynthesis</keyword>
<evidence type="ECO:0000259" key="4">
    <source>
        <dbReference type="Pfam" id="PF24894"/>
    </source>
</evidence>
<dbReference type="GO" id="GO:0005978">
    <property type="term" value="P:glycogen biosynthetic process"/>
    <property type="evidence" value="ECO:0007669"/>
    <property type="project" value="UniProtKB-KW"/>
</dbReference>
<dbReference type="InterPro" id="IPR005835">
    <property type="entry name" value="NTP_transferase_dom"/>
</dbReference>
<dbReference type="Pfam" id="PF00483">
    <property type="entry name" value="NTP_transferase"/>
    <property type="match status" value="1"/>
</dbReference>
<dbReference type="Gene3D" id="2.160.10.10">
    <property type="entry name" value="Hexapeptide repeat proteins"/>
    <property type="match status" value="1"/>
</dbReference>
<organism evidence="5 6">
    <name type="scientific">Clostridium fungisolvens</name>
    <dbReference type="NCBI Taxonomy" id="1604897"/>
    <lineage>
        <taxon>Bacteria</taxon>
        <taxon>Bacillati</taxon>
        <taxon>Bacillota</taxon>
        <taxon>Clostridia</taxon>
        <taxon>Eubacteriales</taxon>
        <taxon>Clostridiaceae</taxon>
        <taxon>Clostridium</taxon>
    </lineage>
</organism>
<keyword evidence="6" id="KW-1185">Reference proteome</keyword>
<proteinExistence type="inferred from homology"/>
<dbReference type="InterPro" id="IPR029044">
    <property type="entry name" value="Nucleotide-diphossugar_trans"/>
</dbReference>
<evidence type="ECO:0000256" key="2">
    <source>
        <dbReference type="ARBA" id="ARBA00023056"/>
    </source>
</evidence>
<dbReference type="CDD" id="cd04651">
    <property type="entry name" value="LbH_G1P_AT_C"/>
    <property type="match status" value="1"/>
</dbReference>
<evidence type="ECO:0000259" key="3">
    <source>
        <dbReference type="Pfam" id="PF00483"/>
    </source>
</evidence>
<sequence length="373" mass="43021">MGGNILKNYLGIINLDENDDKITELTRTRPLASVPFAGRYRVIDFILSNMTNAGIENIGIFTKNKSRSLMDHISNGRPWDLHRKRYGLRVFNFADEDPVYDDVHNFADNLEFFQYSKQEYVILAPSYMICNIDFREAMNFHEKSNNDITVLYKKVNNADKSFIDCDVLNINEYGRVVSVGENIGYEKEANICMEMFLLRKDLFIELIYDSIKTGRNRKIKKSIYRQLDTLRVYSYEFNGYLCCVNSLHSYYKGNMDLLNVRINAELFHDNAPIYTKSKDESPTKYTKDSEVKNSIISNGCYIEGHVENCVISRRVNINKGAYVKDCIILQNCIIGPNAKLMNIVADKGSYIPKGQDLRGPEKFPLVLEKQSLL</sequence>